<dbReference type="KEGG" id="pseo:OM33_09770"/>
<dbReference type="EMBL" id="CP009888">
    <property type="protein sequence ID" value="AIY65405.1"/>
    <property type="molecule type" value="Genomic_DNA"/>
</dbReference>
<dbReference type="InterPro" id="IPR004596">
    <property type="entry name" value="Cell_div_suppressor_SulA"/>
</dbReference>
<dbReference type="InterPro" id="IPR027417">
    <property type="entry name" value="P-loop_NTPase"/>
</dbReference>
<evidence type="ECO:0000313" key="2">
    <source>
        <dbReference type="EMBL" id="AIY65405.1"/>
    </source>
</evidence>
<feature type="compositionally biased region" description="Polar residues" evidence="1">
    <location>
        <begin position="1"/>
        <end position="13"/>
    </location>
</feature>
<evidence type="ECO:0000256" key="1">
    <source>
        <dbReference type="SAM" id="MobiDB-lite"/>
    </source>
</evidence>
<dbReference type="eggNOG" id="ENOG502ZBKT">
    <property type="taxonomic scope" value="Bacteria"/>
</dbReference>
<proteinExistence type="predicted"/>
<dbReference type="AlphaFoldDB" id="A0A0A7EFG0"/>
<dbReference type="GO" id="GO:0009432">
    <property type="term" value="P:SOS response"/>
    <property type="evidence" value="ECO:0007669"/>
    <property type="project" value="InterPro"/>
</dbReference>
<feature type="region of interest" description="Disordered" evidence="1">
    <location>
        <begin position="1"/>
        <end position="20"/>
    </location>
</feature>
<keyword evidence="3" id="KW-1185">Reference proteome</keyword>
<dbReference type="OrthoDB" id="6310227at2"/>
<protein>
    <recommendedName>
        <fullName evidence="4">Cell division inhibitor SulA</fullName>
    </recommendedName>
</protein>
<sequence length="145" mass="16206">MLQAQHLSTPHTQQSDERATNKLSVINVQDDIQETMALIEILQKHTCENKWTLLLAPDAVPSKSLLESLSIDHSKLLIIRKRHLINIEYVVTSALKNGNFGAVISWTNMLDEVTLSGLAANQNQFNGYFYHFSASKGITANINIC</sequence>
<name>A0A0A7EFG0_9GAMM</name>
<dbReference type="Proteomes" id="UP000030341">
    <property type="component" value="Chromosome 1"/>
</dbReference>
<gene>
    <name evidence="2" type="ORF">OM33_09770</name>
</gene>
<accession>A0A0A7EFG0</accession>
<evidence type="ECO:0008006" key="4">
    <source>
        <dbReference type="Google" id="ProtNLM"/>
    </source>
</evidence>
<dbReference type="STRING" id="1348114.OM33_09770"/>
<dbReference type="Gene3D" id="3.40.50.300">
    <property type="entry name" value="P-loop containing nucleotide triphosphate hydrolases"/>
    <property type="match status" value="1"/>
</dbReference>
<dbReference type="GO" id="GO:0051782">
    <property type="term" value="P:negative regulation of cell division"/>
    <property type="evidence" value="ECO:0007669"/>
    <property type="project" value="InterPro"/>
</dbReference>
<reference evidence="2 3" key="1">
    <citation type="submission" date="2014-11" db="EMBL/GenBank/DDBJ databases">
        <title>Complete Genome Sequence of Pseudoalteromonas sp. Strain OCN003 Isolated from Kaneohe Bay, Oahu, Hawaii.</title>
        <authorList>
            <person name="Beurmann S."/>
            <person name="Videau P."/>
            <person name="Ushijima B."/>
            <person name="Smith A.M."/>
            <person name="Aeby G.S."/>
            <person name="Callahan S.M."/>
            <person name="Belcaid M."/>
        </authorList>
    </citation>
    <scope>NUCLEOTIDE SEQUENCE [LARGE SCALE GENOMIC DNA]</scope>
    <source>
        <strain evidence="2 3">OCN003</strain>
    </source>
</reference>
<dbReference type="RefSeq" id="WP_038641258.1">
    <property type="nucleotide sequence ID" value="NZ_CP009888.1"/>
</dbReference>
<evidence type="ECO:0000313" key="3">
    <source>
        <dbReference type="Proteomes" id="UP000030341"/>
    </source>
</evidence>
<dbReference type="HOGENOM" id="CLU_1794843_0_0_6"/>
<organism evidence="2 3">
    <name type="scientific">Pseudoalteromonas piratica</name>
    <dbReference type="NCBI Taxonomy" id="1348114"/>
    <lineage>
        <taxon>Bacteria</taxon>
        <taxon>Pseudomonadati</taxon>
        <taxon>Pseudomonadota</taxon>
        <taxon>Gammaproteobacteria</taxon>
        <taxon>Alteromonadales</taxon>
        <taxon>Pseudoalteromonadaceae</taxon>
        <taxon>Pseudoalteromonas</taxon>
    </lineage>
</organism>
<dbReference type="SUPFAM" id="SSF52540">
    <property type="entry name" value="P-loop containing nucleoside triphosphate hydrolases"/>
    <property type="match status" value="1"/>
</dbReference>
<dbReference type="Pfam" id="PF03846">
    <property type="entry name" value="SulA"/>
    <property type="match status" value="1"/>
</dbReference>